<evidence type="ECO:0000256" key="3">
    <source>
        <dbReference type="ARBA" id="ARBA00022546"/>
    </source>
</evidence>
<dbReference type="PROSITE" id="PS00108">
    <property type="entry name" value="PROTEIN_KINASE_ST"/>
    <property type="match status" value="1"/>
</dbReference>
<feature type="domain" description="Apple" evidence="19">
    <location>
        <begin position="307"/>
        <end position="390"/>
    </location>
</feature>
<evidence type="ECO:0000256" key="13">
    <source>
        <dbReference type="ARBA" id="ARBA00047899"/>
    </source>
</evidence>
<sequence>MAGWKARRQPFAFAALLPTLVVLSAAVDTLAPGDRLEDGSSLVSSDGSFKLGFFTPGKSNFRYLGISYYQTADQTVVWVSNRDTPLPDKTGVLSISTNGSLFLSDSKGIIYCCQASGRRNFVVAGTGEGGYAWQSFDHPTDSLLPGMKLNATSWKSDDDPGTGDYTSFLDTNGDPQIFLLKGTKLVWRSGPWIGKGFSGIPEMWINVEFNSSFVSNADEAYYLFSRWSKSVLSRLVVQPKSKGDWNIFWSGPRDRCDEFGYCGSFGVCDANETPLCSCLQGFEPNSPDNWKLRDGTDGCRRRTALDCQNGTDGFVLVANTNLPDTSMALVNENMGTEECWEACLRNCSCTAYAIAAIIAGGRSRCIQWSTALTDLRVYTDGGQNLFVRLARADLALSSSKRKRRRIVTAVSAAAAVLVGILLAGLVARFIRQRRKSRGDGQVEGAGSPLFELAPIAVATNQFSNDNLLGEGGFGPVYKGRLEGKQEVAVKRLAKSSSQGVEQFMNEVRLIAKLQHRNLVRLLGCCVDGEERMLVYEYMPNGSLDSFIFNKNKGALLDWATRWRIIMGVARGLLYLHQDSRLRIIHRDLKAGNVLLDNSMNPKISDFGLAHIFPGDEIEGKTRRVVGT</sequence>
<gene>
    <name evidence="20" type="ORF">SI7747_11015168</name>
</gene>
<dbReference type="Gene3D" id="2.90.10.10">
    <property type="entry name" value="Bulb-type lectin domain"/>
    <property type="match status" value="1"/>
</dbReference>
<keyword evidence="6" id="KW-0677">Repeat</keyword>
<protein>
    <recommendedName>
        <fullName evidence="1">non-specific serine/threonine protein kinase</fullName>
        <ecNumber evidence="1">2.7.11.1</ecNumber>
    </recommendedName>
</protein>
<dbReference type="SMART" id="SM00220">
    <property type="entry name" value="S_TKc"/>
    <property type="match status" value="1"/>
</dbReference>
<dbReference type="EMBL" id="LR743598">
    <property type="protein sequence ID" value="CAA2629530.1"/>
    <property type="molecule type" value="Genomic_DNA"/>
</dbReference>
<evidence type="ECO:0000256" key="5">
    <source>
        <dbReference type="ARBA" id="ARBA00022729"/>
    </source>
</evidence>
<evidence type="ECO:0000256" key="9">
    <source>
        <dbReference type="ARBA" id="ARBA00022840"/>
    </source>
</evidence>
<dbReference type="PROSITE" id="PS50948">
    <property type="entry name" value="PAN"/>
    <property type="match status" value="1"/>
</dbReference>
<dbReference type="InterPro" id="IPR036426">
    <property type="entry name" value="Bulb-type_lectin_dom_sf"/>
</dbReference>
<keyword evidence="9" id="KW-0067">ATP-binding</keyword>
<feature type="signal peptide" evidence="16">
    <location>
        <begin position="1"/>
        <end position="26"/>
    </location>
</feature>
<dbReference type="Pfam" id="PF08276">
    <property type="entry name" value="PAN_2"/>
    <property type="match status" value="1"/>
</dbReference>
<dbReference type="InterPro" id="IPR001245">
    <property type="entry name" value="Ser-Thr/Tyr_kinase_cat_dom"/>
</dbReference>
<dbReference type="FunFam" id="3.30.200.20:FF:000195">
    <property type="entry name" value="G-type lectin S-receptor-like serine/threonine-protein kinase"/>
    <property type="match status" value="1"/>
</dbReference>
<dbReference type="PANTHER" id="PTHR32444">
    <property type="entry name" value="BULB-TYPE LECTIN DOMAIN-CONTAINING PROTEIN"/>
    <property type="match status" value="1"/>
</dbReference>
<comment type="catalytic activity">
    <reaction evidence="14">
        <text>L-seryl-[protein] + ATP = O-phospho-L-seryl-[protein] + ADP + H(+)</text>
        <dbReference type="Rhea" id="RHEA:17989"/>
        <dbReference type="Rhea" id="RHEA-COMP:9863"/>
        <dbReference type="Rhea" id="RHEA-COMP:11604"/>
        <dbReference type="ChEBI" id="CHEBI:15378"/>
        <dbReference type="ChEBI" id="CHEBI:29999"/>
        <dbReference type="ChEBI" id="CHEBI:30616"/>
        <dbReference type="ChEBI" id="CHEBI:83421"/>
        <dbReference type="ChEBI" id="CHEBI:456216"/>
        <dbReference type="EC" id="2.7.11.1"/>
    </reaction>
</comment>
<evidence type="ECO:0000256" key="14">
    <source>
        <dbReference type="ARBA" id="ARBA00048679"/>
    </source>
</evidence>
<dbReference type="EC" id="2.7.11.1" evidence="1"/>
<keyword evidence="10" id="KW-0430">Lectin</keyword>
<dbReference type="InterPro" id="IPR000719">
    <property type="entry name" value="Prot_kinase_dom"/>
</dbReference>
<dbReference type="InterPro" id="IPR001480">
    <property type="entry name" value="Bulb-type_lectin_dom"/>
</dbReference>
<dbReference type="InterPro" id="IPR011009">
    <property type="entry name" value="Kinase-like_dom_sf"/>
</dbReference>
<evidence type="ECO:0000256" key="2">
    <source>
        <dbReference type="ARBA" id="ARBA00022527"/>
    </source>
</evidence>
<dbReference type="Gene3D" id="1.10.510.10">
    <property type="entry name" value="Transferase(Phosphotransferase) domain 1"/>
    <property type="match status" value="1"/>
</dbReference>
<name>A0A7I8JF48_SPIIN</name>
<dbReference type="SUPFAM" id="SSF51110">
    <property type="entry name" value="alpha-D-mannose-specific plant lectins"/>
    <property type="match status" value="1"/>
</dbReference>
<dbReference type="SMART" id="SM00108">
    <property type="entry name" value="B_lectin"/>
    <property type="match status" value="1"/>
</dbReference>
<keyword evidence="15" id="KW-0472">Membrane</keyword>
<evidence type="ECO:0000313" key="21">
    <source>
        <dbReference type="Proteomes" id="UP001189122"/>
    </source>
</evidence>
<dbReference type="PANTHER" id="PTHR32444:SF183">
    <property type="entry name" value="APPLE DOMAIN-CONTAINING PROTEIN"/>
    <property type="match status" value="1"/>
</dbReference>
<dbReference type="EMBL" id="CACRZD030000011">
    <property type="protein sequence ID" value="CAA6668774.1"/>
    <property type="molecule type" value="Genomic_DNA"/>
</dbReference>
<dbReference type="FunFam" id="1.10.510.10:FF:001019">
    <property type="entry name" value="G-type lectin S-receptor-like serine/threonine-protein kinase B120"/>
    <property type="match status" value="1"/>
</dbReference>
<dbReference type="SMART" id="SM00473">
    <property type="entry name" value="PAN_AP"/>
    <property type="match status" value="1"/>
</dbReference>
<evidence type="ECO:0000256" key="1">
    <source>
        <dbReference type="ARBA" id="ARBA00012513"/>
    </source>
</evidence>
<dbReference type="GO" id="GO:0048544">
    <property type="term" value="P:recognition of pollen"/>
    <property type="evidence" value="ECO:0007669"/>
    <property type="project" value="InterPro"/>
</dbReference>
<dbReference type="AlphaFoldDB" id="A0A7I8JF48"/>
<keyword evidence="5 16" id="KW-0732">Signal</keyword>
<evidence type="ECO:0000259" key="17">
    <source>
        <dbReference type="PROSITE" id="PS50011"/>
    </source>
</evidence>
<dbReference type="PROSITE" id="PS50927">
    <property type="entry name" value="BULB_LECTIN"/>
    <property type="match status" value="1"/>
</dbReference>
<keyword evidence="4" id="KW-0808">Transferase</keyword>
<keyword evidence="2" id="KW-0723">Serine/threonine-protein kinase</keyword>
<evidence type="ECO:0000256" key="12">
    <source>
        <dbReference type="ARBA" id="ARBA00023180"/>
    </source>
</evidence>
<feature type="domain" description="Bulb-type lectin" evidence="18">
    <location>
        <begin position="27"/>
        <end position="148"/>
    </location>
</feature>
<evidence type="ECO:0000259" key="19">
    <source>
        <dbReference type="PROSITE" id="PS50948"/>
    </source>
</evidence>
<dbReference type="Pfam" id="PF07714">
    <property type="entry name" value="PK_Tyr_Ser-Thr"/>
    <property type="match status" value="1"/>
</dbReference>
<comment type="catalytic activity">
    <reaction evidence="13">
        <text>L-threonyl-[protein] + ATP = O-phospho-L-threonyl-[protein] + ADP + H(+)</text>
        <dbReference type="Rhea" id="RHEA:46608"/>
        <dbReference type="Rhea" id="RHEA-COMP:11060"/>
        <dbReference type="Rhea" id="RHEA-COMP:11605"/>
        <dbReference type="ChEBI" id="CHEBI:15378"/>
        <dbReference type="ChEBI" id="CHEBI:30013"/>
        <dbReference type="ChEBI" id="CHEBI:30616"/>
        <dbReference type="ChEBI" id="CHEBI:61977"/>
        <dbReference type="ChEBI" id="CHEBI:456216"/>
        <dbReference type="EC" id="2.7.11.1"/>
    </reaction>
</comment>
<evidence type="ECO:0000256" key="4">
    <source>
        <dbReference type="ARBA" id="ARBA00022679"/>
    </source>
</evidence>
<dbReference type="GO" id="GO:0051707">
    <property type="term" value="P:response to other organism"/>
    <property type="evidence" value="ECO:0007669"/>
    <property type="project" value="UniProtKB-ARBA"/>
</dbReference>
<evidence type="ECO:0000256" key="15">
    <source>
        <dbReference type="SAM" id="Phobius"/>
    </source>
</evidence>
<keyword evidence="15" id="KW-1133">Transmembrane helix</keyword>
<feature type="domain" description="Protein kinase" evidence="17">
    <location>
        <begin position="462"/>
        <end position="627"/>
    </location>
</feature>
<dbReference type="PROSITE" id="PS50011">
    <property type="entry name" value="PROTEIN_KINASE_DOM"/>
    <property type="match status" value="1"/>
</dbReference>
<keyword evidence="3" id="KW-0348">Hemagglutinin</keyword>
<reference evidence="20 21" key="1">
    <citation type="submission" date="2019-12" db="EMBL/GenBank/DDBJ databases">
        <authorList>
            <person name="Scholz U."/>
            <person name="Mascher M."/>
            <person name="Fiebig A."/>
        </authorList>
    </citation>
    <scope>NUCLEOTIDE SEQUENCE</scope>
</reference>
<organism evidence="20">
    <name type="scientific">Spirodela intermedia</name>
    <name type="common">Intermediate duckweed</name>
    <dbReference type="NCBI Taxonomy" id="51605"/>
    <lineage>
        <taxon>Eukaryota</taxon>
        <taxon>Viridiplantae</taxon>
        <taxon>Streptophyta</taxon>
        <taxon>Embryophyta</taxon>
        <taxon>Tracheophyta</taxon>
        <taxon>Spermatophyta</taxon>
        <taxon>Magnoliopsida</taxon>
        <taxon>Liliopsida</taxon>
        <taxon>Araceae</taxon>
        <taxon>Lemnoideae</taxon>
        <taxon>Spirodela</taxon>
    </lineage>
</organism>
<dbReference type="SUPFAM" id="SSF56112">
    <property type="entry name" value="Protein kinase-like (PK-like)"/>
    <property type="match status" value="1"/>
</dbReference>
<keyword evidence="11" id="KW-1015">Disulfide bond</keyword>
<dbReference type="InterPro" id="IPR000858">
    <property type="entry name" value="S_locus_glycoprot_dom"/>
</dbReference>
<feature type="transmembrane region" description="Helical" evidence="15">
    <location>
        <begin position="406"/>
        <end position="427"/>
    </location>
</feature>
<dbReference type="GO" id="GO:0004674">
    <property type="term" value="F:protein serine/threonine kinase activity"/>
    <property type="evidence" value="ECO:0007669"/>
    <property type="project" value="UniProtKB-KW"/>
</dbReference>
<dbReference type="Gene3D" id="3.30.200.20">
    <property type="entry name" value="Phosphorylase Kinase, domain 1"/>
    <property type="match status" value="1"/>
</dbReference>
<keyword evidence="10" id="KW-0465">Mannose-binding</keyword>
<dbReference type="Proteomes" id="UP001189122">
    <property type="component" value="Unassembled WGS sequence"/>
</dbReference>
<proteinExistence type="predicted"/>
<dbReference type="Pfam" id="PF01453">
    <property type="entry name" value="B_lectin"/>
    <property type="match status" value="1"/>
</dbReference>
<evidence type="ECO:0000256" key="7">
    <source>
        <dbReference type="ARBA" id="ARBA00022741"/>
    </source>
</evidence>
<dbReference type="GO" id="GO:0005524">
    <property type="term" value="F:ATP binding"/>
    <property type="evidence" value="ECO:0007669"/>
    <property type="project" value="UniProtKB-KW"/>
</dbReference>
<keyword evidence="7" id="KW-0547">Nucleotide-binding</keyword>
<keyword evidence="8" id="KW-0418">Kinase</keyword>
<evidence type="ECO:0000313" key="20">
    <source>
        <dbReference type="EMBL" id="CAA2629530.1"/>
    </source>
</evidence>
<feature type="chain" id="PRO_5029622495" description="non-specific serine/threonine protein kinase" evidence="16">
    <location>
        <begin position="27"/>
        <end position="627"/>
    </location>
</feature>
<evidence type="ECO:0000256" key="6">
    <source>
        <dbReference type="ARBA" id="ARBA00022737"/>
    </source>
</evidence>
<evidence type="ECO:0000256" key="16">
    <source>
        <dbReference type="SAM" id="SignalP"/>
    </source>
</evidence>
<keyword evidence="21" id="KW-1185">Reference proteome</keyword>
<dbReference type="InterPro" id="IPR003609">
    <property type="entry name" value="Pan_app"/>
</dbReference>
<evidence type="ECO:0000256" key="8">
    <source>
        <dbReference type="ARBA" id="ARBA00022777"/>
    </source>
</evidence>
<accession>A0A7I8JF48</accession>
<dbReference type="CDD" id="cd01098">
    <property type="entry name" value="PAN_AP_plant"/>
    <property type="match status" value="1"/>
</dbReference>
<keyword evidence="12" id="KW-0325">Glycoprotein</keyword>
<dbReference type="GO" id="GO:0005537">
    <property type="term" value="F:D-mannose binding"/>
    <property type="evidence" value="ECO:0007669"/>
    <property type="project" value="UniProtKB-KW"/>
</dbReference>
<dbReference type="Pfam" id="PF00954">
    <property type="entry name" value="S_locus_glycop"/>
    <property type="match status" value="1"/>
</dbReference>
<evidence type="ECO:0000259" key="18">
    <source>
        <dbReference type="PROSITE" id="PS50927"/>
    </source>
</evidence>
<evidence type="ECO:0000256" key="11">
    <source>
        <dbReference type="ARBA" id="ARBA00023157"/>
    </source>
</evidence>
<dbReference type="CDD" id="cd00028">
    <property type="entry name" value="B_lectin"/>
    <property type="match status" value="1"/>
</dbReference>
<evidence type="ECO:0000256" key="10">
    <source>
        <dbReference type="ARBA" id="ARBA00023035"/>
    </source>
</evidence>
<dbReference type="InterPro" id="IPR008271">
    <property type="entry name" value="Ser/Thr_kinase_AS"/>
</dbReference>
<keyword evidence="15" id="KW-0812">Transmembrane</keyword>